<gene>
    <name evidence="2" type="ORF">I206_106241</name>
</gene>
<feature type="transmembrane region" description="Helical" evidence="1">
    <location>
        <begin position="82"/>
        <end position="107"/>
    </location>
</feature>
<dbReference type="Proteomes" id="UP000094020">
    <property type="component" value="Chromosome 8"/>
</dbReference>
<dbReference type="RefSeq" id="XP_070059378.1">
    <property type="nucleotide sequence ID" value="XM_070203277.1"/>
</dbReference>
<accession>A0AAJ8L7U5</accession>
<keyword evidence="1" id="KW-1133">Transmembrane helix</keyword>
<name>A0AAJ8L7U5_9TREE</name>
<keyword evidence="1" id="KW-0812">Transmembrane</keyword>
<evidence type="ECO:0000313" key="3">
    <source>
        <dbReference type="Proteomes" id="UP000094020"/>
    </source>
</evidence>
<keyword evidence="1" id="KW-0472">Membrane</keyword>
<reference evidence="2" key="1">
    <citation type="submission" date="2013-07" db="EMBL/GenBank/DDBJ databases">
        <authorList>
            <consortium name="The Broad Institute Genome Sequencing Platform"/>
            <person name="Cuomo C."/>
            <person name="Litvintseva A."/>
            <person name="Chen Y."/>
            <person name="Heitman J."/>
            <person name="Sun S."/>
            <person name="Springer D."/>
            <person name="Dromer F."/>
            <person name="Young S.K."/>
            <person name="Zeng Q."/>
            <person name="Gargeya S."/>
            <person name="Fitzgerald M."/>
            <person name="Abouelleil A."/>
            <person name="Alvarado L."/>
            <person name="Berlin A.M."/>
            <person name="Chapman S.B."/>
            <person name="Dewar J."/>
            <person name="Goldberg J."/>
            <person name="Griggs A."/>
            <person name="Gujja S."/>
            <person name="Hansen M."/>
            <person name="Howarth C."/>
            <person name="Imamovic A."/>
            <person name="Larimer J."/>
            <person name="McCowan C."/>
            <person name="Murphy C."/>
            <person name="Pearson M."/>
            <person name="Priest M."/>
            <person name="Roberts A."/>
            <person name="Saif S."/>
            <person name="Shea T."/>
            <person name="Sykes S."/>
            <person name="Wortman J."/>
            <person name="Nusbaum C."/>
            <person name="Birren B."/>
        </authorList>
    </citation>
    <scope>NUCLEOTIDE SEQUENCE</scope>
    <source>
        <strain evidence="2">CBS 10737</strain>
    </source>
</reference>
<evidence type="ECO:0000313" key="2">
    <source>
        <dbReference type="EMBL" id="WWC72279.1"/>
    </source>
</evidence>
<evidence type="ECO:0000256" key="1">
    <source>
        <dbReference type="SAM" id="Phobius"/>
    </source>
</evidence>
<dbReference type="EMBL" id="CP144526">
    <property type="protein sequence ID" value="WWC72279.1"/>
    <property type="molecule type" value="Genomic_DNA"/>
</dbReference>
<protein>
    <submittedName>
        <fullName evidence="2">Uncharacterized protein</fullName>
    </submittedName>
</protein>
<organism evidence="2 3">
    <name type="scientific">Kwoniella pini CBS 10737</name>
    <dbReference type="NCBI Taxonomy" id="1296096"/>
    <lineage>
        <taxon>Eukaryota</taxon>
        <taxon>Fungi</taxon>
        <taxon>Dikarya</taxon>
        <taxon>Basidiomycota</taxon>
        <taxon>Agaricomycotina</taxon>
        <taxon>Tremellomycetes</taxon>
        <taxon>Tremellales</taxon>
        <taxon>Cryptococcaceae</taxon>
        <taxon>Kwoniella</taxon>
    </lineage>
</organism>
<dbReference type="KEGG" id="kpin:30173436"/>
<proteinExistence type="predicted"/>
<dbReference type="AlphaFoldDB" id="A0AAJ8L7U5"/>
<reference evidence="2" key="2">
    <citation type="submission" date="2024-02" db="EMBL/GenBank/DDBJ databases">
        <title>Comparative genomics of Cryptococcus and Kwoniella reveals pathogenesis evolution and contrasting modes of karyotype evolution via chromosome fusion or intercentromeric recombination.</title>
        <authorList>
            <person name="Coelho M.A."/>
            <person name="David-Palma M."/>
            <person name="Shea T."/>
            <person name="Bowers K."/>
            <person name="McGinley-Smith S."/>
            <person name="Mohammad A.W."/>
            <person name="Gnirke A."/>
            <person name="Yurkov A.M."/>
            <person name="Nowrousian M."/>
            <person name="Sun S."/>
            <person name="Cuomo C.A."/>
            <person name="Heitman J."/>
        </authorList>
    </citation>
    <scope>NUCLEOTIDE SEQUENCE</scope>
    <source>
        <strain evidence="2">CBS 10737</strain>
    </source>
</reference>
<sequence length="303" mass="35640">MAPLDIGGIAETAVNGAAGAIETATKGADGVAKTAAGAVSTATNAVNNVKGQYDDAKGMLGMFTQIQGYITKIQDAWDKYQYLIIFVVCLIIFIYISITIYCCYHFMIDCFHFSCCYINFIYKIERYLWKNRNKKLINNYLCKICLINSNDKNKNKNEKENYHKFSKICLKFIPKKIRIELEKQHGDLRKGWFDSTYFIRQCGRIELPNEPEERIKWYWYGHENSKIHKILKFCFLPKNYKEKRLEKEFEKENKRSKYFNNLIKGEDKLGYKSSDWRDRVNRSWLKEKERDIKGSEINSYLNA</sequence>
<keyword evidence="3" id="KW-1185">Reference proteome</keyword>
<dbReference type="GeneID" id="30173436"/>